<feature type="short sequence motif" description="Histidine triad motif" evidence="2 3">
    <location>
        <begin position="185"/>
        <end position="189"/>
    </location>
</feature>
<dbReference type="PANTHER" id="PTHR23089">
    <property type="entry name" value="HISTIDINE TRIAD HIT PROTEIN"/>
    <property type="match status" value="1"/>
</dbReference>
<proteinExistence type="predicted"/>
<dbReference type="EnsemblMetazoa" id="CLYHEMT017171.1">
    <property type="protein sequence ID" value="CLYHEMP017171.1"/>
    <property type="gene ID" value="CLYHEMG017171"/>
</dbReference>
<evidence type="ECO:0000259" key="4">
    <source>
        <dbReference type="PROSITE" id="PS51084"/>
    </source>
</evidence>
<evidence type="ECO:0000256" key="2">
    <source>
        <dbReference type="PIRSR" id="PIRSR601310-3"/>
    </source>
</evidence>
<organism evidence="5 6">
    <name type="scientific">Clytia hemisphaerica</name>
    <dbReference type="NCBI Taxonomy" id="252671"/>
    <lineage>
        <taxon>Eukaryota</taxon>
        <taxon>Metazoa</taxon>
        <taxon>Cnidaria</taxon>
        <taxon>Hydrozoa</taxon>
        <taxon>Hydroidolina</taxon>
        <taxon>Leptothecata</taxon>
        <taxon>Obeliida</taxon>
        <taxon>Clytiidae</taxon>
        <taxon>Clytia</taxon>
    </lineage>
</organism>
<evidence type="ECO:0000256" key="1">
    <source>
        <dbReference type="PIRSR" id="PIRSR601310-1"/>
    </source>
</evidence>
<dbReference type="CDD" id="cd01276">
    <property type="entry name" value="PKCI_related"/>
    <property type="match status" value="1"/>
</dbReference>
<feature type="domain" description="HIT" evidence="4">
    <location>
        <begin position="92"/>
        <end position="198"/>
    </location>
</feature>
<protein>
    <recommendedName>
        <fullName evidence="4">HIT domain-containing protein</fullName>
    </recommendedName>
</protein>
<dbReference type="SUPFAM" id="SSF54197">
    <property type="entry name" value="HIT-like"/>
    <property type="match status" value="1"/>
</dbReference>
<dbReference type="PROSITE" id="PS00892">
    <property type="entry name" value="HIT_1"/>
    <property type="match status" value="1"/>
</dbReference>
<dbReference type="OrthoDB" id="672793at2759"/>
<dbReference type="Gene3D" id="3.30.428.10">
    <property type="entry name" value="HIT-like"/>
    <property type="match status" value="1"/>
</dbReference>
<evidence type="ECO:0000313" key="5">
    <source>
        <dbReference type="EnsemblMetazoa" id="CLYHEMP017171.1"/>
    </source>
</evidence>
<dbReference type="InterPro" id="IPR036265">
    <property type="entry name" value="HIT-like_sf"/>
</dbReference>
<dbReference type="PRINTS" id="PR00332">
    <property type="entry name" value="HISTRIAD"/>
</dbReference>
<dbReference type="InterPro" id="IPR011146">
    <property type="entry name" value="HIT-like"/>
</dbReference>
<keyword evidence="6" id="KW-1185">Reference proteome</keyword>
<accession>A0A7M6DN27</accession>
<dbReference type="FunFam" id="3.30.428.10:FF:000005">
    <property type="entry name" value="Histidine triad nucleotide-binding protein 1"/>
    <property type="match status" value="1"/>
</dbReference>
<sequence length="198" mass="22327">TDNQHGIEYTSGLLPRAKIEKKLFFLRGLQCYISAKRANVNEPGGQNHNNPSTTHHFRFRFLFKQEVRLTTRTCEHSKKLNKMATPEGGSTIFGKIIRREIPADIVYEDDQCLAFKDINPQAPVHVLVIPKKPISQLSKAEDSDEQLLGHLLIAAKRVAKEMKIADDGFRIVINDGPNGGQEVYHLHLHVLGGKQLEN</sequence>
<dbReference type="AlphaFoldDB" id="A0A7M6DN27"/>
<name>A0A7M6DN27_9CNID</name>
<dbReference type="Pfam" id="PF01230">
    <property type="entry name" value="HIT"/>
    <property type="match status" value="1"/>
</dbReference>
<dbReference type="InterPro" id="IPR019808">
    <property type="entry name" value="Histidine_triad_CS"/>
</dbReference>
<evidence type="ECO:0000256" key="3">
    <source>
        <dbReference type="PROSITE-ProRule" id="PRU00464"/>
    </source>
</evidence>
<reference evidence="5" key="1">
    <citation type="submission" date="2021-01" db="UniProtKB">
        <authorList>
            <consortium name="EnsemblMetazoa"/>
        </authorList>
    </citation>
    <scope>IDENTIFICATION</scope>
</reference>
<dbReference type="GO" id="GO:0003824">
    <property type="term" value="F:catalytic activity"/>
    <property type="evidence" value="ECO:0007669"/>
    <property type="project" value="InterPro"/>
</dbReference>
<dbReference type="Proteomes" id="UP000594262">
    <property type="component" value="Unplaced"/>
</dbReference>
<evidence type="ECO:0000313" key="6">
    <source>
        <dbReference type="Proteomes" id="UP000594262"/>
    </source>
</evidence>
<dbReference type="PROSITE" id="PS51084">
    <property type="entry name" value="HIT_2"/>
    <property type="match status" value="1"/>
</dbReference>
<feature type="active site" description="Tele-AMP-histidine intermediate" evidence="1">
    <location>
        <position position="187"/>
    </location>
</feature>
<dbReference type="InterPro" id="IPR001310">
    <property type="entry name" value="Histidine_triad_HIT"/>
</dbReference>